<dbReference type="InterPro" id="IPR002528">
    <property type="entry name" value="MATE_fam"/>
</dbReference>
<evidence type="ECO:0000256" key="5">
    <source>
        <dbReference type="ARBA" id="ARBA00022692"/>
    </source>
</evidence>
<evidence type="ECO:0000256" key="6">
    <source>
        <dbReference type="ARBA" id="ARBA00022989"/>
    </source>
</evidence>
<feature type="transmembrane region" description="Helical" evidence="10">
    <location>
        <begin position="359"/>
        <end position="376"/>
    </location>
</feature>
<evidence type="ECO:0000256" key="4">
    <source>
        <dbReference type="ARBA" id="ARBA00022475"/>
    </source>
</evidence>
<keyword evidence="5 10" id="KW-0812">Transmembrane</keyword>
<evidence type="ECO:0000256" key="2">
    <source>
        <dbReference type="ARBA" id="ARBA00022448"/>
    </source>
</evidence>
<dbReference type="NCBIfam" id="TIGR00797">
    <property type="entry name" value="matE"/>
    <property type="match status" value="1"/>
</dbReference>
<feature type="transmembrane region" description="Helical" evidence="10">
    <location>
        <begin position="98"/>
        <end position="127"/>
    </location>
</feature>
<evidence type="ECO:0000313" key="12">
    <source>
        <dbReference type="Proteomes" id="UP001481413"/>
    </source>
</evidence>
<dbReference type="RefSeq" id="WP_353294309.1">
    <property type="nucleotide sequence ID" value="NZ_BAABWH010000003.1"/>
</dbReference>
<evidence type="ECO:0000256" key="8">
    <source>
        <dbReference type="ARBA" id="ARBA00023136"/>
    </source>
</evidence>
<feature type="transmembrane region" description="Helical" evidence="10">
    <location>
        <begin position="251"/>
        <end position="274"/>
    </location>
</feature>
<feature type="transmembrane region" description="Helical" evidence="10">
    <location>
        <begin position="198"/>
        <end position="220"/>
    </location>
</feature>
<keyword evidence="12" id="KW-1185">Reference proteome</keyword>
<dbReference type="PANTHER" id="PTHR43298:SF2">
    <property type="entry name" value="FMN_FAD EXPORTER YEEO-RELATED"/>
    <property type="match status" value="1"/>
</dbReference>
<keyword evidence="6 10" id="KW-1133">Transmembrane helix</keyword>
<protein>
    <recommendedName>
        <fullName evidence="9">Multidrug-efflux transporter</fullName>
    </recommendedName>
</protein>
<keyword evidence="3" id="KW-0050">Antiport</keyword>
<name>A0ABP9ZYZ6_9GAMM</name>
<gene>
    <name evidence="11" type="ORF">NBRC116585_14820</name>
</gene>
<feature type="transmembrane region" description="Helical" evidence="10">
    <location>
        <begin position="429"/>
        <end position="448"/>
    </location>
</feature>
<keyword evidence="2" id="KW-0813">Transport</keyword>
<keyword evidence="8 10" id="KW-0472">Membrane</keyword>
<evidence type="ECO:0000256" key="10">
    <source>
        <dbReference type="SAM" id="Phobius"/>
    </source>
</evidence>
<organism evidence="11 12">
    <name type="scientific">Thalassolituus maritimus</name>
    <dbReference type="NCBI Taxonomy" id="484498"/>
    <lineage>
        <taxon>Bacteria</taxon>
        <taxon>Pseudomonadati</taxon>
        <taxon>Pseudomonadota</taxon>
        <taxon>Gammaproteobacteria</taxon>
        <taxon>Oceanospirillales</taxon>
        <taxon>Oceanospirillaceae</taxon>
        <taxon>Thalassolituus</taxon>
    </lineage>
</organism>
<keyword evidence="7" id="KW-0406">Ion transport</keyword>
<feature type="transmembrane region" description="Helical" evidence="10">
    <location>
        <begin position="54"/>
        <end position="77"/>
    </location>
</feature>
<evidence type="ECO:0000256" key="1">
    <source>
        <dbReference type="ARBA" id="ARBA00004429"/>
    </source>
</evidence>
<dbReference type="InterPro" id="IPR050222">
    <property type="entry name" value="MATE_MdtK"/>
</dbReference>
<evidence type="ECO:0000256" key="3">
    <source>
        <dbReference type="ARBA" id="ARBA00022449"/>
    </source>
</evidence>
<comment type="subcellular location">
    <subcellularLocation>
        <location evidence="1">Cell inner membrane</location>
        <topology evidence="1">Multi-pass membrane protein</topology>
    </subcellularLocation>
</comment>
<feature type="transmembrane region" description="Helical" evidence="10">
    <location>
        <begin position="139"/>
        <end position="161"/>
    </location>
</feature>
<accession>A0ABP9ZYZ6</accession>
<sequence>MHPANSSTEYHWSTLPEVKAILKLTGPILLTQLAQVGMGTIDTLMSGYVSTRDLAAVAIGSAIWTPIWLFLAGILVAMSPAIAKARAADQNTNTLRSIVGSGVSLGVIAGTLLGILTAVIALLLPSLVDDAHTAHTAKYYLLAIAIAMPVSGIFLALRFHAEAVDQAHHVTRIMLAGLLLNIPVNAALIYGWGFLPELGGIGCGIGSAIVVCTMTIALLWDCRRYRAQDFGGIRTLNTHTQFSVLANLSRVGLPIGVAIFFEISLFTAIALFLTDLGPVVVAGHQVALNVSSVTFMLPLSLGMALTVRVGHHLGRSGYSAARRTAWLGVKLNLLLAMINATIILLGADLIAGLYSPDPAVVAIGSALLIYAAVFQIPDSIQIAAAGSLRAYEDTFAVMLITFVSYWLIGFSTGWYLAYGLAEPMGASGFWIGLIAGLSCAAIILAWRLRVIGRKQLVQSPDSCDNIADLP</sequence>
<dbReference type="PIRSF" id="PIRSF006603">
    <property type="entry name" value="DinF"/>
    <property type="match status" value="1"/>
</dbReference>
<dbReference type="PANTHER" id="PTHR43298">
    <property type="entry name" value="MULTIDRUG RESISTANCE PROTEIN NORM-RELATED"/>
    <property type="match status" value="1"/>
</dbReference>
<dbReference type="Pfam" id="PF01554">
    <property type="entry name" value="MatE"/>
    <property type="match status" value="2"/>
</dbReference>
<feature type="transmembrane region" description="Helical" evidence="10">
    <location>
        <begin position="286"/>
        <end position="310"/>
    </location>
</feature>
<evidence type="ECO:0000256" key="9">
    <source>
        <dbReference type="ARBA" id="ARBA00031636"/>
    </source>
</evidence>
<comment type="caution">
    <text evidence="11">The sequence shown here is derived from an EMBL/GenBank/DDBJ whole genome shotgun (WGS) entry which is preliminary data.</text>
</comment>
<feature type="transmembrane region" description="Helical" evidence="10">
    <location>
        <begin position="173"/>
        <end position="192"/>
    </location>
</feature>
<dbReference type="Proteomes" id="UP001481413">
    <property type="component" value="Unassembled WGS sequence"/>
</dbReference>
<dbReference type="CDD" id="cd13131">
    <property type="entry name" value="MATE_NorM_like"/>
    <property type="match status" value="1"/>
</dbReference>
<feature type="transmembrane region" description="Helical" evidence="10">
    <location>
        <begin position="396"/>
        <end position="417"/>
    </location>
</feature>
<dbReference type="EMBL" id="BAABWH010000003">
    <property type="protein sequence ID" value="GAA6145364.1"/>
    <property type="molecule type" value="Genomic_DNA"/>
</dbReference>
<evidence type="ECO:0000313" key="11">
    <source>
        <dbReference type="EMBL" id="GAA6145364.1"/>
    </source>
</evidence>
<proteinExistence type="predicted"/>
<dbReference type="InterPro" id="IPR048279">
    <property type="entry name" value="MdtK-like"/>
</dbReference>
<feature type="transmembrane region" description="Helical" evidence="10">
    <location>
        <begin position="331"/>
        <end position="353"/>
    </location>
</feature>
<evidence type="ECO:0000256" key="7">
    <source>
        <dbReference type="ARBA" id="ARBA00023065"/>
    </source>
</evidence>
<reference evidence="11 12" key="1">
    <citation type="submission" date="2024-04" db="EMBL/GenBank/DDBJ databases">
        <title>Draft genome sequence of Thalassolituus maritimus NBRC 116585.</title>
        <authorList>
            <person name="Miyakawa T."/>
            <person name="Kusuya Y."/>
            <person name="Miura T."/>
        </authorList>
    </citation>
    <scope>NUCLEOTIDE SEQUENCE [LARGE SCALE GENOMIC DNA]</scope>
    <source>
        <strain evidence="11 12">5NW40-0001</strain>
    </source>
</reference>
<keyword evidence="4" id="KW-1003">Cell membrane</keyword>